<organism evidence="1 2">
    <name type="scientific">Sphingomonas glaciei</name>
    <dbReference type="NCBI Taxonomy" id="2938948"/>
    <lineage>
        <taxon>Bacteria</taxon>
        <taxon>Pseudomonadati</taxon>
        <taxon>Pseudomonadota</taxon>
        <taxon>Alphaproteobacteria</taxon>
        <taxon>Sphingomonadales</taxon>
        <taxon>Sphingomonadaceae</taxon>
        <taxon>Sphingomonas</taxon>
    </lineage>
</organism>
<reference evidence="1 2" key="1">
    <citation type="submission" date="2022-05" db="EMBL/GenBank/DDBJ databases">
        <title>S8-45 Sphingomonas ultraviolaceadurans.</title>
        <authorList>
            <person name="Liu Y."/>
        </authorList>
    </citation>
    <scope>NUCLEOTIDE SEQUENCE [LARGE SCALE GENOMIC DNA]</scope>
    <source>
        <strain evidence="1 2">S8-45</strain>
    </source>
</reference>
<dbReference type="InterPro" id="IPR029465">
    <property type="entry name" value="ATPgrasp_TupA"/>
</dbReference>
<dbReference type="Proteomes" id="UP000831921">
    <property type="component" value="Chromosome"/>
</dbReference>
<sequence>MNRGIGAVVPAFDLNWKNRLAYIDTIAADFTRDANRAVVAPIFREKFGRSPLPPHHPDALINDLIFARMIDPDWSPLERAMVDKITAKAEVARAGLDLRIPATLATIDMDEVASPAELFALLHDFIGTDAIAKPAQASGGTVFLRTVSGPAELADLHALATSNYALVMREMQYAGLPQRVIVEATIPTDDGHPPDDFKFHCVHGEPFACQIDHARFGQPWSRMLCLPDFEPLDPADGLIAPPGLRLPLPERLAAMTATTRALSASFEYVRVDLYDGLDGVYFGELTFTPSASLGIAPSQNGSHRVSETHRLFSRTLMRAFRSADR</sequence>
<dbReference type="RefSeq" id="WP_249503887.1">
    <property type="nucleotide sequence ID" value="NZ_CP097253.1"/>
</dbReference>
<proteinExistence type="predicted"/>
<accession>A0ABY5MV45</accession>
<dbReference type="Pfam" id="PF14305">
    <property type="entry name" value="ATPgrasp_TupA"/>
    <property type="match status" value="1"/>
</dbReference>
<dbReference type="EMBL" id="CP097253">
    <property type="protein sequence ID" value="UUR08108.1"/>
    <property type="molecule type" value="Genomic_DNA"/>
</dbReference>
<protein>
    <recommendedName>
        <fullName evidence="3">ATP-grasp domain-containing protein</fullName>
    </recommendedName>
</protein>
<keyword evidence="2" id="KW-1185">Reference proteome</keyword>
<evidence type="ECO:0000313" key="2">
    <source>
        <dbReference type="Proteomes" id="UP000831921"/>
    </source>
</evidence>
<gene>
    <name evidence="1" type="ORF">M1K48_00195</name>
</gene>
<evidence type="ECO:0008006" key="3">
    <source>
        <dbReference type="Google" id="ProtNLM"/>
    </source>
</evidence>
<evidence type="ECO:0000313" key="1">
    <source>
        <dbReference type="EMBL" id="UUR08108.1"/>
    </source>
</evidence>
<name>A0ABY5MV45_9SPHN</name>